<dbReference type="RefSeq" id="WP_167359642.1">
    <property type="nucleotide sequence ID" value="NZ_FOJS01000037.1"/>
</dbReference>
<evidence type="ECO:0000313" key="4">
    <source>
        <dbReference type="EMBL" id="SFA52589.1"/>
    </source>
</evidence>
<evidence type="ECO:0000313" key="5">
    <source>
        <dbReference type="Proteomes" id="UP000198650"/>
    </source>
</evidence>
<dbReference type="PROSITE" id="PS51272">
    <property type="entry name" value="SLH"/>
    <property type="match status" value="1"/>
</dbReference>
<dbReference type="Pfam" id="PF00395">
    <property type="entry name" value="SLH"/>
    <property type="match status" value="2"/>
</dbReference>
<feature type="chain" id="PRO_5011755619" evidence="2">
    <location>
        <begin position="32"/>
        <end position="871"/>
    </location>
</feature>
<proteinExistence type="predicted"/>
<dbReference type="InterPro" id="IPR001119">
    <property type="entry name" value="SLH_dom"/>
</dbReference>
<name>A0A1I0TLD6_9BACL</name>
<evidence type="ECO:0000256" key="1">
    <source>
        <dbReference type="ARBA" id="ARBA00022729"/>
    </source>
</evidence>
<dbReference type="STRING" id="186116.SAMN05192569_10373"/>
<sequence>MAYQPKSYRKFVATTATAAMVASAVAPVVSAAGFTDVAPQYKDAIDFLVSTGATNGKTETQFGVYDEITRLDAAVILAKVLKLDVDNAKDAGFTDVPKDRAKYVNALVDAGILNGKSETRFGAYDKLTRVEMAKIIANAYNLKGDDVTLPFTDVNDTWAPYVKALYKNGVAKGKTETKFGAYENITRGDFARFVYNAHNATVAPEVISVSAVNSTQAVVTFSTEIGEVSATNFTVDNGLAVVNAEINPNNKKQVTLTFNQPLADKTTYKVTANGVKSVAGVELKEDSSAEFTYEIGEVSKIELTKTTFVNGDDITDFVKLTNDKGIDVTDEYTVEISSTSQKINNGTVSGVTTSEVAYVQVTVKSKSGNTVVKQSDAIKVTLSPIAVTSLVGFGLGNDVDNPTAFKQAVQNGQLISEMKKSSRPNLELLVKDNNGNEKLLSANDVTKIENLTPTVAVVSKDNNTGELVVDAYSTGTAQVKLTIGDFVTTVSFTVKEDSKIANATLSKSNVYFNTANDDKAENDSVNVNIVDQYGEKIQATVTSNEVFVGKNKVGTLTAKSSNTNVATVTVNNVTQPSSSLPIRITEAGKGTATITVEFKDTKGNVVFTKTLTVTGKDAGAFAGYVIETDATEIDLDKDVNLEPNDDTVNFTVYEVDAQGNKIQPVTSGVTLEIQGYDKNPEVKQYIDVDQNNPLAITVVNSNAYKTFAGSGTLNVDVKVNGTKIGTKTITYKNTDPVATKAVINTVDVVIDNDKINGFTDQPLALLDLFYGHYDSKAGKYTIAPKLSVLDQSSKVIDWDTNQPGTLVNTDSVNNIVFTTTNESNVEISNGQATLASRKSSGSFTVVVSDVDTTAVADILPAPVAFKVTIVD</sequence>
<feature type="domain" description="SLH" evidence="3">
    <location>
        <begin position="87"/>
        <end position="150"/>
    </location>
</feature>
<keyword evidence="1 2" id="KW-0732">Signal</keyword>
<dbReference type="AlphaFoldDB" id="A0A1I0TLD6"/>
<gene>
    <name evidence="4" type="ORF">SAMN05192569_10373</name>
</gene>
<dbReference type="Gene3D" id="2.60.40.1220">
    <property type="match status" value="1"/>
</dbReference>
<feature type="signal peptide" evidence="2">
    <location>
        <begin position="1"/>
        <end position="31"/>
    </location>
</feature>
<dbReference type="InterPro" id="IPR014755">
    <property type="entry name" value="Cu-Rt/internalin_Ig-like"/>
</dbReference>
<reference evidence="5" key="1">
    <citation type="submission" date="2016-10" db="EMBL/GenBank/DDBJ databases">
        <authorList>
            <person name="Varghese N."/>
            <person name="Submissions S."/>
        </authorList>
    </citation>
    <scope>NUCLEOTIDE SEQUENCE [LARGE SCALE GENOMIC DNA]</scope>
    <source>
        <strain evidence="5">M1</strain>
    </source>
</reference>
<dbReference type="EMBL" id="FOJS01000037">
    <property type="protein sequence ID" value="SFA52589.1"/>
    <property type="molecule type" value="Genomic_DNA"/>
</dbReference>
<dbReference type="Proteomes" id="UP000198650">
    <property type="component" value="Unassembled WGS sequence"/>
</dbReference>
<keyword evidence="5" id="KW-1185">Reference proteome</keyword>
<protein>
    <submittedName>
        <fullName evidence="4">S-layer homology domain-containing protein</fullName>
    </submittedName>
</protein>
<organism evidence="4 5">
    <name type="scientific">Parageobacillus thermantarcticus</name>
    <dbReference type="NCBI Taxonomy" id="186116"/>
    <lineage>
        <taxon>Bacteria</taxon>
        <taxon>Bacillati</taxon>
        <taxon>Bacillota</taxon>
        <taxon>Bacilli</taxon>
        <taxon>Bacillales</taxon>
        <taxon>Anoxybacillaceae</taxon>
        <taxon>Parageobacillus</taxon>
    </lineage>
</organism>
<dbReference type="Gene3D" id="2.60.40.1080">
    <property type="match status" value="1"/>
</dbReference>
<evidence type="ECO:0000256" key="2">
    <source>
        <dbReference type="SAM" id="SignalP"/>
    </source>
</evidence>
<accession>A0A1I0TLD6</accession>
<evidence type="ECO:0000259" key="3">
    <source>
        <dbReference type="PROSITE" id="PS51272"/>
    </source>
</evidence>